<evidence type="ECO:0000256" key="7">
    <source>
        <dbReference type="SAM" id="MobiDB-lite"/>
    </source>
</evidence>
<evidence type="ECO:0000256" key="2">
    <source>
        <dbReference type="ARBA" id="ARBA00022771"/>
    </source>
</evidence>
<dbReference type="PANTHER" id="PTHR31437:SF1">
    <property type="entry name" value="PROTEIN SREK1IP1"/>
    <property type="match status" value="1"/>
</dbReference>
<comment type="function">
    <text evidence="4">Possible splicing regulator involved in the control of cellular survival.</text>
</comment>
<keyword evidence="1" id="KW-0479">Metal-binding</keyword>
<dbReference type="GeneID" id="111245498"/>
<evidence type="ECO:0000256" key="6">
    <source>
        <dbReference type="PROSITE-ProRule" id="PRU00047"/>
    </source>
</evidence>
<dbReference type="PROSITE" id="PS50158">
    <property type="entry name" value="ZF_CCHC"/>
    <property type="match status" value="1"/>
</dbReference>
<dbReference type="RefSeq" id="XP_022649661.1">
    <property type="nucleotide sequence ID" value="XM_022793926.1"/>
</dbReference>
<feature type="domain" description="CCHC-type" evidence="8">
    <location>
        <begin position="9"/>
        <end position="24"/>
    </location>
</feature>
<keyword evidence="3" id="KW-0862">Zinc</keyword>
<organism evidence="9 10">
    <name type="scientific">Varroa destructor</name>
    <name type="common">Honeybee mite</name>
    <dbReference type="NCBI Taxonomy" id="109461"/>
    <lineage>
        <taxon>Eukaryota</taxon>
        <taxon>Metazoa</taxon>
        <taxon>Ecdysozoa</taxon>
        <taxon>Arthropoda</taxon>
        <taxon>Chelicerata</taxon>
        <taxon>Arachnida</taxon>
        <taxon>Acari</taxon>
        <taxon>Parasitiformes</taxon>
        <taxon>Mesostigmata</taxon>
        <taxon>Gamasina</taxon>
        <taxon>Dermanyssoidea</taxon>
        <taxon>Varroidae</taxon>
        <taxon>Varroa</taxon>
    </lineage>
</organism>
<evidence type="ECO:0000256" key="1">
    <source>
        <dbReference type="ARBA" id="ARBA00022723"/>
    </source>
</evidence>
<evidence type="ECO:0000259" key="8">
    <source>
        <dbReference type="PROSITE" id="PS50158"/>
    </source>
</evidence>
<reference evidence="9" key="1">
    <citation type="submission" date="2021-01" db="UniProtKB">
        <authorList>
            <consortium name="EnsemblMetazoa"/>
        </authorList>
    </citation>
    <scope>IDENTIFICATION</scope>
</reference>
<sequence>MEKPSVLSCSRCGYPGHFTYQCRNFLKVNPFAADKPGGVCVDVSSTSSEDSDDETSSDFHKADPTSSSRAVDMKRSRSSRDQFFKKAVESGTTEIRQKKTKKHRKDKKIKKESKKKKKHHKKGKKHKKDKRYNSD</sequence>
<dbReference type="EnsemblMetazoa" id="XM_022793926">
    <property type="protein sequence ID" value="XP_022649661"/>
    <property type="gene ID" value="LOC111245498"/>
</dbReference>
<evidence type="ECO:0000256" key="3">
    <source>
        <dbReference type="ARBA" id="ARBA00022833"/>
    </source>
</evidence>
<dbReference type="OrthoDB" id="5596742at2759"/>
<dbReference type="PANTHER" id="PTHR31437">
    <property type="entry name" value="SREK1IP1 FAMILY MEMBER"/>
    <property type="match status" value="1"/>
</dbReference>
<feature type="region of interest" description="Disordered" evidence="7">
    <location>
        <begin position="37"/>
        <end position="135"/>
    </location>
</feature>
<dbReference type="InParanoid" id="A0A7M7JBN4"/>
<feature type="compositionally biased region" description="Basic and acidic residues" evidence="7">
    <location>
        <begin position="71"/>
        <end position="88"/>
    </location>
</feature>
<accession>A0A7M7JBN4</accession>
<evidence type="ECO:0000313" key="10">
    <source>
        <dbReference type="Proteomes" id="UP000594260"/>
    </source>
</evidence>
<keyword evidence="10" id="KW-1185">Reference proteome</keyword>
<dbReference type="GO" id="GO:0008270">
    <property type="term" value="F:zinc ion binding"/>
    <property type="evidence" value="ECO:0007669"/>
    <property type="project" value="UniProtKB-KW"/>
</dbReference>
<keyword evidence="2 6" id="KW-0863">Zinc-finger</keyword>
<protein>
    <recommendedName>
        <fullName evidence="5">Protein SREK1IP1</fullName>
    </recommendedName>
</protein>
<dbReference type="GO" id="GO:0003676">
    <property type="term" value="F:nucleic acid binding"/>
    <property type="evidence" value="ECO:0007669"/>
    <property type="project" value="InterPro"/>
</dbReference>
<dbReference type="AlphaFoldDB" id="A0A7M7JBN4"/>
<evidence type="ECO:0000256" key="5">
    <source>
        <dbReference type="ARBA" id="ARBA00039180"/>
    </source>
</evidence>
<name>A0A7M7JBN4_VARDE</name>
<feature type="compositionally biased region" description="Basic residues" evidence="7">
    <location>
        <begin position="98"/>
        <end position="135"/>
    </location>
</feature>
<dbReference type="KEGG" id="vde:111245498"/>
<dbReference type="OMA" id="QALQEKX"/>
<proteinExistence type="predicted"/>
<dbReference type="InterPro" id="IPR001878">
    <property type="entry name" value="Znf_CCHC"/>
</dbReference>
<evidence type="ECO:0000313" key="9">
    <source>
        <dbReference type="EnsemblMetazoa" id="XP_022649661"/>
    </source>
</evidence>
<evidence type="ECO:0000256" key="4">
    <source>
        <dbReference type="ARBA" id="ARBA00037746"/>
    </source>
</evidence>
<dbReference type="Proteomes" id="UP000594260">
    <property type="component" value="Unplaced"/>
</dbReference>